<evidence type="ECO:0000313" key="1">
    <source>
        <dbReference type="EMBL" id="OLQ04379.1"/>
    </source>
</evidence>
<organism evidence="1 2">
    <name type="scientific">Symbiodinium microadriaticum</name>
    <name type="common">Dinoflagellate</name>
    <name type="synonym">Zooxanthella microadriatica</name>
    <dbReference type="NCBI Taxonomy" id="2951"/>
    <lineage>
        <taxon>Eukaryota</taxon>
        <taxon>Sar</taxon>
        <taxon>Alveolata</taxon>
        <taxon>Dinophyceae</taxon>
        <taxon>Suessiales</taxon>
        <taxon>Symbiodiniaceae</taxon>
        <taxon>Symbiodinium</taxon>
    </lineage>
</organism>
<dbReference type="EMBL" id="LSRX01000212">
    <property type="protein sequence ID" value="OLQ04379.1"/>
    <property type="molecule type" value="Genomic_DNA"/>
</dbReference>
<keyword evidence="2" id="KW-1185">Reference proteome</keyword>
<reference evidence="1 2" key="1">
    <citation type="submission" date="2016-02" db="EMBL/GenBank/DDBJ databases">
        <title>Genome analysis of coral dinoflagellate symbionts highlights evolutionary adaptations to a symbiotic lifestyle.</title>
        <authorList>
            <person name="Aranda M."/>
            <person name="Li Y."/>
            <person name="Liew Y.J."/>
            <person name="Baumgarten S."/>
            <person name="Simakov O."/>
            <person name="Wilson M."/>
            <person name="Piel J."/>
            <person name="Ashoor H."/>
            <person name="Bougouffa S."/>
            <person name="Bajic V.B."/>
            <person name="Ryu T."/>
            <person name="Ravasi T."/>
            <person name="Bayer T."/>
            <person name="Micklem G."/>
            <person name="Kim H."/>
            <person name="Bhak J."/>
            <person name="Lajeunesse T.C."/>
            <person name="Voolstra C.R."/>
        </authorList>
    </citation>
    <scope>NUCLEOTIDE SEQUENCE [LARGE SCALE GENOMIC DNA]</scope>
    <source>
        <strain evidence="1 2">CCMP2467</strain>
    </source>
</reference>
<dbReference type="OrthoDB" id="446632at2759"/>
<sequence>MVYSDEGKGPKRGNFVVVAIESPIGLQEQKEQACACEADVRRAPPQFVPHGDPAESWATEVALKQSTTCKGHSYFTRHVLFGLPDWIYKHHPQILEEMTRRVSDELSELFSSGLQIGGKTWSAALVGIKGDMKQIAEKIAYLTRYYAHLGRVNYIGVCAHCMAGTSPEVPFDELEHQPSWASTLHQVRPWASTPSLCTVPFDPVAPERVLKYDVFHCFKVGLGRDICGSLVLLARLGYYDDPAGSDVKNIKSRLNRCYQHFKLWRLAKGKTAALRYFSTGLFNLKRLTDFAWSNTKGSDTTLLLQYFVFFVSLLLQRPDLPRTHASLFRTLKKTIAEAQKAFEIMYSHGLWLRRACAQNLYLRWMSVLSGYRSLAQQSLGMGLTFFALKPKFHALHHVAFDIRQGLQGSGPLIANPIAWNCEMGEDD</sequence>
<dbReference type="Proteomes" id="UP000186817">
    <property type="component" value="Unassembled WGS sequence"/>
</dbReference>
<dbReference type="AlphaFoldDB" id="A0A1Q9EAD5"/>
<evidence type="ECO:0000313" key="2">
    <source>
        <dbReference type="Proteomes" id="UP000186817"/>
    </source>
</evidence>
<gene>
    <name evidence="1" type="ORF">AK812_SmicGene12526</name>
</gene>
<proteinExistence type="predicted"/>
<name>A0A1Q9EAD5_SYMMI</name>
<accession>A0A1Q9EAD5</accession>
<comment type="caution">
    <text evidence="1">The sequence shown here is derived from an EMBL/GenBank/DDBJ whole genome shotgun (WGS) entry which is preliminary data.</text>
</comment>
<protein>
    <submittedName>
        <fullName evidence="1">Uncharacterized protein</fullName>
    </submittedName>
</protein>